<gene>
    <name evidence="2" type="ORF">CARN8_6110016</name>
</gene>
<sequence>MQYGVYSPLFWTFFVMKFIIPFVTLVFPFSRHNPRVIFFIACDIVLGSWVERYTWISGTYPTPHFPMTGSFDIGVTVVVVVTAFLIVRSRLRNTQVIK</sequence>
<evidence type="ECO:0000313" key="2">
    <source>
        <dbReference type="EMBL" id="VAY89329.1"/>
    </source>
</evidence>
<keyword evidence="1" id="KW-1133">Transmembrane helix</keyword>
<evidence type="ECO:0000256" key="1">
    <source>
        <dbReference type="SAM" id="Phobius"/>
    </source>
</evidence>
<dbReference type="AlphaFoldDB" id="A0A3P3ZRL2"/>
<feature type="transmembrane region" description="Helical" evidence="1">
    <location>
        <begin position="67"/>
        <end position="87"/>
    </location>
</feature>
<reference evidence="2" key="1">
    <citation type="submission" date="2018-10" db="EMBL/GenBank/DDBJ databases">
        <authorList>
            <person name="Plewniak F."/>
        </authorList>
    </citation>
    <scope>NUCLEOTIDE SEQUENCE</scope>
</reference>
<feature type="transmembrane region" description="Helical" evidence="1">
    <location>
        <begin position="6"/>
        <end position="29"/>
    </location>
</feature>
<feature type="transmembrane region" description="Helical" evidence="1">
    <location>
        <begin position="36"/>
        <end position="55"/>
    </location>
</feature>
<name>A0A3P3ZRL2_9ZZZZ</name>
<proteinExistence type="predicted"/>
<keyword evidence="1" id="KW-0472">Membrane</keyword>
<accession>A0A3P3ZRL2</accession>
<organism evidence="2">
    <name type="scientific">mine drainage metagenome</name>
    <dbReference type="NCBI Taxonomy" id="410659"/>
    <lineage>
        <taxon>unclassified sequences</taxon>
        <taxon>metagenomes</taxon>
        <taxon>ecological metagenomes</taxon>
    </lineage>
</organism>
<keyword evidence="1" id="KW-0812">Transmembrane</keyword>
<dbReference type="EMBL" id="UOYP01000570">
    <property type="protein sequence ID" value="VAY89329.1"/>
    <property type="molecule type" value="Genomic_DNA"/>
</dbReference>
<protein>
    <submittedName>
        <fullName evidence="2">Hydrogenase 2 b cytochrome subunit</fullName>
    </submittedName>
</protein>